<evidence type="ECO:0000259" key="7">
    <source>
        <dbReference type="Pfam" id="PF02683"/>
    </source>
</evidence>
<feature type="transmembrane region" description="Helical" evidence="6">
    <location>
        <begin position="6"/>
        <end position="37"/>
    </location>
</feature>
<feature type="transmembrane region" description="Helical" evidence="6">
    <location>
        <begin position="204"/>
        <end position="225"/>
    </location>
</feature>
<feature type="transmembrane region" description="Helical" evidence="6">
    <location>
        <begin position="49"/>
        <end position="72"/>
    </location>
</feature>
<keyword evidence="5 6" id="KW-0472">Membrane</keyword>
<keyword evidence="9" id="KW-1185">Reference proteome</keyword>
<accession>A0ABQ3HMQ6</accession>
<dbReference type="EMBL" id="BNAD01000015">
    <property type="protein sequence ID" value="GHE18953.1"/>
    <property type="molecule type" value="Genomic_DNA"/>
</dbReference>
<dbReference type="Proteomes" id="UP000597341">
    <property type="component" value="Unassembled WGS sequence"/>
</dbReference>
<evidence type="ECO:0000256" key="5">
    <source>
        <dbReference type="ARBA" id="ARBA00023136"/>
    </source>
</evidence>
<comment type="subcellular location">
    <subcellularLocation>
        <location evidence="1">Membrane</location>
        <topology evidence="1">Multi-pass membrane protein</topology>
    </subcellularLocation>
</comment>
<protein>
    <recommendedName>
        <fullName evidence="7">Cytochrome C biogenesis protein transmembrane domain-containing protein</fullName>
    </recommendedName>
</protein>
<reference evidence="9" key="1">
    <citation type="journal article" date="2019" name="Int. J. Syst. Evol. Microbiol.">
        <title>The Global Catalogue of Microorganisms (GCM) 10K type strain sequencing project: providing services to taxonomists for standard genome sequencing and annotation.</title>
        <authorList>
            <consortium name="The Broad Institute Genomics Platform"/>
            <consortium name="The Broad Institute Genome Sequencing Center for Infectious Disease"/>
            <person name="Wu L."/>
            <person name="Ma J."/>
        </authorList>
    </citation>
    <scope>NUCLEOTIDE SEQUENCE [LARGE SCALE GENOMIC DNA]</scope>
    <source>
        <strain evidence="9">CGMCC 1.12791</strain>
    </source>
</reference>
<dbReference type="RefSeq" id="WP_191280837.1">
    <property type="nucleotide sequence ID" value="NZ_BNAD01000015.1"/>
</dbReference>
<evidence type="ECO:0000256" key="4">
    <source>
        <dbReference type="ARBA" id="ARBA00022989"/>
    </source>
</evidence>
<evidence type="ECO:0000256" key="3">
    <source>
        <dbReference type="ARBA" id="ARBA00022692"/>
    </source>
</evidence>
<comment type="caution">
    <text evidence="8">The sequence shown here is derived from an EMBL/GenBank/DDBJ whole genome shotgun (WGS) entry which is preliminary data.</text>
</comment>
<feature type="transmembrane region" description="Helical" evidence="6">
    <location>
        <begin position="127"/>
        <end position="157"/>
    </location>
</feature>
<feature type="transmembrane region" description="Helical" evidence="6">
    <location>
        <begin position="169"/>
        <end position="192"/>
    </location>
</feature>
<keyword evidence="4 6" id="KW-1133">Transmembrane helix</keyword>
<gene>
    <name evidence="8" type="ORF">GCM10011376_35630</name>
</gene>
<dbReference type="Pfam" id="PF02683">
    <property type="entry name" value="DsbD_TM"/>
    <property type="match status" value="1"/>
</dbReference>
<evidence type="ECO:0000256" key="2">
    <source>
        <dbReference type="ARBA" id="ARBA00006143"/>
    </source>
</evidence>
<evidence type="ECO:0000256" key="6">
    <source>
        <dbReference type="SAM" id="Phobius"/>
    </source>
</evidence>
<proteinExistence type="inferred from homology"/>
<dbReference type="InterPro" id="IPR003834">
    <property type="entry name" value="Cyt_c_assmbl_TM_dom"/>
</dbReference>
<keyword evidence="3 6" id="KW-0812">Transmembrane</keyword>
<feature type="transmembrane region" description="Helical" evidence="6">
    <location>
        <begin position="258"/>
        <end position="277"/>
    </location>
</feature>
<feature type="transmembrane region" description="Helical" evidence="6">
    <location>
        <begin position="84"/>
        <end position="106"/>
    </location>
</feature>
<evidence type="ECO:0000256" key="1">
    <source>
        <dbReference type="ARBA" id="ARBA00004141"/>
    </source>
</evidence>
<dbReference type="InterPro" id="IPR051790">
    <property type="entry name" value="Cytochrome_c-biogenesis_DsbD"/>
</dbReference>
<evidence type="ECO:0000313" key="8">
    <source>
        <dbReference type="EMBL" id="GHE18953.1"/>
    </source>
</evidence>
<dbReference type="PANTHER" id="PTHR31272">
    <property type="entry name" value="CYTOCHROME C-TYPE BIOGENESIS PROTEIN HI_1454-RELATED"/>
    <property type="match status" value="1"/>
</dbReference>
<name>A0ABQ3HMQ6_9ACTN</name>
<evidence type="ECO:0000313" key="9">
    <source>
        <dbReference type="Proteomes" id="UP000597341"/>
    </source>
</evidence>
<organism evidence="8 9">
    <name type="scientific">Nocardioides flavus</name>
    <name type="common">ex Wang et al. 2016</name>
    <dbReference type="NCBI Taxonomy" id="2058780"/>
    <lineage>
        <taxon>Bacteria</taxon>
        <taxon>Bacillati</taxon>
        <taxon>Actinomycetota</taxon>
        <taxon>Actinomycetes</taxon>
        <taxon>Propionibacteriales</taxon>
        <taxon>Nocardioidaceae</taxon>
        <taxon>Nocardioides</taxon>
    </lineage>
</organism>
<comment type="similarity">
    <text evidence="2">Belongs to the DsbD family.</text>
</comment>
<feature type="domain" description="Cytochrome C biogenesis protein transmembrane" evidence="7">
    <location>
        <begin position="6"/>
        <end position="184"/>
    </location>
</feature>
<sequence>MSEGLLVVAVGAGMLAAVNPCGFALLPAYVSLLLAGSDSLSRPAAAGRAAALSVAMTAGFAGVFAVFGLVISPVAGQLQRHLPWFTVVLGVTLTLMGLWLAAGRSLSLPRLGRSGRTRDARPLTRSFWSMAGFGASYAVASISCTIAPFLAVVVGGFRSGSVLEGITLFVAYAVGMGLVVGTVAVATVFASPATVGRLRGAGRWAPRAAGALLAAAGAYVGYYGWWELRVLAGGDPDDPVIKAAAWLQQQLAGLVDSIGPLGWLTAGALLLLAVLVARRRARGGRRDAATGGRAGR</sequence>
<dbReference type="PANTHER" id="PTHR31272:SF4">
    <property type="entry name" value="CYTOCHROME C-TYPE BIOGENESIS PROTEIN HI_1454-RELATED"/>
    <property type="match status" value="1"/>
</dbReference>